<dbReference type="GO" id="GO:0030182">
    <property type="term" value="P:neuron differentiation"/>
    <property type="evidence" value="ECO:0007669"/>
    <property type="project" value="UniProtKB-ARBA"/>
</dbReference>
<dbReference type="InterPro" id="IPR018980">
    <property type="entry name" value="FERM_PH-like_C"/>
</dbReference>
<evidence type="ECO:0000256" key="4">
    <source>
        <dbReference type="ARBA" id="ARBA00022949"/>
    </source>
</evidence>
<keyword evidence="5" id="KW-0472">Membrane</keyword>
<name>A0ABD0Z696_9HEMI</name>
<dbReference type="AlphaFoldDB" id="A0ABD0Z696"/>
<dbReference type="GO" id="GO:0009887">
    <property type="term" value="P:animal organ morphogenesis"/>
    <property type="evidence" value="ECO:0007669"/>
    <property type="project" value="UniProtKB-ARBA"/>
</dbReference>
<keyword evidence="3" id="KW-1003">Cell membrane</keyword>
<dbReference type="InterPro" id="IPR019748">
    <property type="entry name" value="FERM_central"/>
</dbReference>
<dbReference type="SUPFAM" id="SSF50729">
    <property type="entry name" value="PH domain-like"/>
    <property type="match status" value="1"/>
</dbReference>
<evidence type="ECO:0000313" key="9">
    <source>
        <dbReference type="Proteomes" id="UP001558652"/>
    </source>
</evidence>
<evidence type="ECO:0000256" key="3">
    <source>
        <dbReference type="ARBA" id="ARBA00022475"/>
    </source>
</evidence>
<dbReference type="InterPro" id="IPR029071">
    <property type="entry name" value="Ubiquitin-like_domsf"/>
</dbReference>
<dbReference type="InterPro" id="IPR014352">
    <property type="entry name" value="FERM/acyl-CoA-bd_prot_sf"/>
</dbReference>
<dbReference type="Pfam" id="PF00373">
    <property type="entry name" value="FERM_M"/>
    <property type="match status" value="1"/>
</dbReference>
<dbReference type="SUPFAM" id="SSF47031">
    <property type="entry name" value="Second domain of FERM"/>
    <property type="match status" value="1"/>
</dbReference>
<dbReference type="Proteomes" id="UP001558652">
    <property type="component" value="Unassembled WGS sequence"/>
</dbReference>
<dbReference type="SMART" id="SM00295">
    <property type="entry name" value="B41"/>
    <property type="match status" value="1"/>
</dbReference>
<dbReference type="CDD" id="cd14473">
    <property type="entry name" value="FERM_B-lobe"/>
    <property type="match status" value="1"/>
</dbReference>
<reference evidence="8 9" key="1">
    <citation type="submission" date="2024-07" db="EMBL/GenBank/DDBJ databases">
        <title>Chromosome-level genome assembly of the water stick insect Ranatra chinensis (Heteroptera: Nepidae).</title>
        <authorList>
            <person name="Liu X."/>
        </authorList>
    </citation>
    <scope>NUCLEOTIDE SEQUENCE [LARGE SCALE GENOMIC DNA]</scope>
    <source>
        <strain evidence="8">Cailab_2021Rc</strain>
        <tissue evidence="8">Muscle</tissue>
    </source>
</reference>
<dbReference type="InterPro" id="IPR018979">
    <property type="entry name" value="FERM_N"/>
</dbReference>
<gene>
    <name evidence="8" type="ORF">AAG570_006253</name>
</gene>
<dbReference type="SUPFAM" id="SSF54236">
    <property type="entry name" value="Ubiquitin-like"/>
    <property type="match status" value="1"/>
</dbReference>
<dbReference type="EMBL" id="JBFDAA010000002">
    <property type="protein sequence ID" value="KAL1139267.1"/>
    <property type="molecule type" value="Genomic_DNA"/>
</dbReference>
<sequence length="350" mass="40825">MKQKSFHVYVHHLDGELSIEIGVKRKGRDLFDLICQRLSILENWYFGIQYENRGQLRWIKMKRSLSRQIGRGKRPVVFLVKHFPEDIALVEDPTCRRLVYEHCKREILGGQRDCSPETCVLLASYALQADYGDWHGVDYAELSADRLVPKRVRSAYGTNPELWAASVLLWHKDHAGMSRPAALVEYMKVVQNTTDYGIHYYPVTWVVKPVWLGVTARGIEVYGESARRVAEARLRWILIRTVRFSGRKFVVTPVFSRIPDYVFRTGSKATAKEIFRLCVGYHDIYKKTLSRRHWLYTTQCEKPPLEAPLYEHIEEPSEDDYQGRHQYKGDSFIVEKLPTLFEENTRAPSV</sequence>
<feature type="domain" description="FERM" evidence="7">
    <location>
        <begin position="6"/>
        <end position="289"/>
    </location>
</feature>
<dbReference type="GO" id="GO:0016028">
    <property type="term" value="C:rhabdomere"/>
    <property type="evidence" value="ECO:0007669"/>
    <property type="project" value="UniProtKB-SubCell"/>
</dbReference>
<dbReference type="GO" id="GO:0005886">
    <property type="term" value="C:plasma membrane"/>
    <property type="evidence" value="ECO:0007669"/>
    <property type="project" value="UniProtKB-SubCell"/>
</dbReference>
<dbReference type="InterPro" id="IPR019749">
    <property type="entry name" value="Band_41_domain"/>
</dbReference>
<dbReference type="Pfam" id="PF09379">
    <property type="entry name" value="FERM_N"/>
    <property type="match status" value="1"/>
</dbReference>
<evidence type="ECO:0000313" key="8">
    <source>
        <dbReference type="EMBL" id="KAL1139267.1"/>
    </source>
</evidence>
<dbReference type="PRINTS" id="PR00661">
    <property type="entry name" value="ERMFAMILY"/>
</dbReference>
<evidence type="ECO:0000256" key="6">
    <source>
        <dbReference type="ARBA" id="ARBA00043944"/>
    </source>
</evidence>
<accession>A0ABD0Z696</accession>
<evidence type="ECO:0000259" key="7">
    <source>
        <dbReference type="PROSITE" id="PS50057"/>
    </source>
</evidence>
<evidence type="ECO:0000256" key="5">
    <source>
        <dbReference type="ARBA" id="ARBA00023136"/>
    </source>
</evidence>
<dbReference type="PROSITE" id="PS50057">
    <property type="entry name" value="FERM_3"/>
    <property type="match status" value="1"/>
</dbReference>
<dbReference type="Pfam" id="PF09380">
    <property type="entry name" value="FERM_C"/>
    <property type="match status" value="1"/>
</dbReference>
<protein>
    <recommendedName>
        <fullName evidence="7">FERM domain-containing protein</fullName>
    </recommendedName>
</protein>
<keyword evidence="9" id="KW-1185">Reference proteome</keyword>
<dbReference type="InterPro" id="IPR011174">
    <property type="entry name" value="ERM"/>
</dbReference>
<dbReference type="InterPro" id="IPR000299">
    <property type="entry name" value="FERM_domain"/>
</dbReference>
<proteinExistence type="predicted"/>
<evidence type="ECO:0000256" key="1">
    <source>
        <dbReference type="ARBA" id="ARBA00004202"/>
    </source>
</evidence>
<dbReference type="Gene3D" id="1.20.80.10">
    <property type="match status" value="1"/>
</dbReference>
<dbReference type="PANTHER" id="PTHR23281">
    <property type="entry name" value="MERLIN/MOESIN/EZRIN/RADIXIN"/>
    <property type="match status" value="1"/>
</dbReference>
<keyword evidence="4" id="KW-0965">Cell junction</keyword>
<dbReference type="InterPro" id="IPR000798">
    <property type="entry name" value="Ez/rad/moesin-like"/>
</dbReference>
<dbReference type="GO" id="GO:0005912">
    <property type="term" value="C:adherens junction"/>
    <property type="evidence" value="ECO:0007669"/>
    <property type="project" value="UniProtKB-SubCell"/>
</dbReference>
<evidence type="ECO:0000256" key="2">
    <source>
        <dbReference type="ARBA" id="ARBA00004536"/>
    </source>
</evidence>
<comment type="subcellular location">
    <subcellularLocation>
        <location evidence="2">Cell junction</location>
        <location evidence="2">Adherens junction</location>
    </subcellularLocation>
    <subcellularLocation>
        <location evidence="1">Cell membrane</location>
        <topology evidence="1">Peripheral membrane protein</topology>
    </subcellularLocation>
    <subcellularLocation>
        <location evidence="6">Cell projection</location>
        <location evidence="6">Rhabdomere</location>
    </subcellularLocation>
</comment>
<comment type="caution">
    <text evidence="8">The sequence shown here is derived from an EMBL/GenBank/DDBJ whole genome shotgun (WGS) entry which is preliminary data.</text>
</comment>
<dbReference type="Gene3D" id="3.10.20.90">
    <property type="entry name" value="Phosphatidylinositol 3-kinase Catalytic Subunit, Chain A, domain 1"/>
    <property type="match status" value="1"/>
</dbReference>
<organism evidence="8 9">
    <name type="scientific">Ranatra chinensis</name>
    <dbReference type="NCBI Taxonomy" id="642074"/>
    <lineage>
        <taxon>Eukaryota</taxon>
        <taxon>Metazoa</taxon>
        <taxon>Ecdysozoa</taxon>
        <taxon>Arthropoda</taxon>
        <taxon>Hexapoda</taxon>
        <taxon>Insecta</taxon>
        <taxon>Pterygota</taxon>
        <taxon>Neoptera</taxon>
        <taxon>Paraneoptera</taxon>
        <taxon>Hemiptera</taxon>
        <taxon>Heteroptera</taxon>
        <taxon>Panheteroptera</taxon>
        <taxon>Nepomorpha</taxon>
        <taxon>Nepidae</taxon>
        <taxon>Ranatrinae</taxon>
        <taxon>Ranatra</taxon>
    </lineage>
</organism>
<dbReference type="InterPro" id="IPR011993">
    <property type="entry name" value="PH-like_dom_sf"/>
</dbReference>
<dbReference type="SMART" id="SM01196">
    <property type="entry name" value="FERM_C"/>
    <property type="match status" value="1"/>
</dbReference>
<dbReference type="InterPro" id="IPR035963">
    <property type="entry name" value="FERM_2"/>
</dbReference>
<dbReference type="PRINTS" id="PR00935">
    <property type="entry name" value="BAND41"/>
</dbReference>
<dbReference type="Gene3D" id="2.30.29.30">
    <property type="entry name" value="Pleckstrin-homology domain (PH domain)/Phosphotyrosine-binding domain (PTB)"/>
    <property type="match status" value="1"/>
</dbReference>